<name>B4PAZ3_DROYA</name>
<dbReference type="AlphaFoldDB" id="B4PAZ3"/>
<dbReference type="EMBL" id="CM000158">
    <property type="protein sequence ID" value="EDW90422.2"/>
    <property type="molecule type" value="Genomic_DNA"/>
</dbReference>
<feature type="region of interest" description="Disordered" evidence="1">
    <location>
        <begin position="264"/>
        <end position="296"/>
    </location>
</feature>
<evidence type="ECO:0000256" key="2">
    <source>
        <dbReference type="SAM" id="SignalP"/>
    </source>
</evidence>
<dbReference type="SMR" id="B4PAZ3"/>
<reference evidence="3 4" key="2">
    <citation type="journal article" date="2007" name="PLoS Biol.">
        <title>Principles of genome evolution in the Drosophila melanogaster species group.</title>
        <authorList>
            <person name="Ranz J.M."/>
            <person name="Maurin D."/>
            <person name="Chan Y.S."/>
            <person name="von Grotthuss M."/>
            <person name="Hillier L.W."/>
            <person name="Roote J."/>
            <person name="Ashburner M."/>
            <person name="Bergman C.M."/>
        </authorList>
    </citation>
    <scope>NUCLEOTIDE SEQUENCE [LARGE SCALE GENOMIC DNA]</scope>
    <source>
        <strain evidence="4">Tai18E2 / Tucson 14021-0261.01</strain>
    </source>
</reference>
<evidence type="ECO:0000313" key="4">
    <source>
        <dbReference type="Proteomes" id="UP000002282"/>
    </source>
</evidence>
<keyword evidence="2" id="KW-0732">Signal</keyword>
<proteinExistence type="predicted"/>
<dbReference type="OrthoDB" id="7845329at2759"/>
<organism evidence="3 4">
    <name type="scientific">Drosophila yakuba</name>
    <name type="common">Fruit fly</name>
    <dbReference type="NCBI Taxonomy" id="7245"/>
    <lineage>
        <taxon>Eukaryota</taxon>
        <taxon>Metazoa</taxon>
        <taxon>Ecdysozoa</taxon>
        <taxon>Arthropoda</taxon>
        <taxon>Hexapoda</taxon>
        <taxon>Insecta</taxon>
        <taxon>Pterygota</taxon>
        <taxon>Neoptera</taxon>
        <taxon>Endopterygota</taxon>
        <taxon>Diptera</taxon>
        <taxon>Brachycera</taxon>
        <taxon>Muscomorpha</taxon>
        <taxon>Ephydroidea</taxon>
        <taxon>Drosophilidae</taxon>
        <taxon>Drosophila</taxon>
        <taxon>Sophophora</taxon>
    </lineage>
</organism>
<gene>
    <name evidence="3" type="primary">Dyak\GE13259</name>
    <name evidence="3" type="synonym">dyak_GLEANR_13487</name>
    <name evidence="3" type="synonym">GE13259</name>
    <name evidence="3" type="ORF">Dyak_GE13259</name>
</gene>
<reference evidence="3 4" key="1">
    <citation type="journal article" date="2007" name="Nature">
        <title>Evolution of genes and genomes on the Drosophila phylogeny.</title>
        <authorList>
            <consortium name="Drosophila 12 Genomes Consortium"/>
            <person name="Clark A.G."/>
            <person name="Eisen M.B."/>
            <person name="Smith D.R."/>
            <person name="Bergman C.M."/>
            <person name="Oliver B."/>
            <person name="Markow T.A."/>
            <person name="Kaufman T.C."/>
            <person name="Kellis M."/>
            <person name="Gelbart W."/>
            <person name="Iyer V.N."/>
            <person name="Pollard D.A."/>
            <person name="Sackton T.B."/>
            <person name="Larracuente A.M."/>
            <person name="Singh N.D."/>
            <person name="Abad J.P."/>
            <person name="Abt D.N."/>
            <person name="Adryan B."/>
            <person name="Aguade M."/>
            <person name="Akashi H."/>
            <person name="Anderson W.W."/>
            <person name="Aquadro C.F."/>
            <person name="Ardell D.H."/>
            <person name="Arguello R."/>
            <person name="Artieri C.G."/>
            <person name="Barbash D.A."/>
            <person name="Barker D."/>
            <person name="Barsanti P."/>
            <person name="Batterham P."/>
            <person name="Batzoglou S."/>
            <person name="Begun D."/>
            <person name="Bhutkar A."/>
            <person name="Blanco E."/>
            <person name="Bosak S.A."/>
            <person name="Bradley R.K."/>
            <person name="Brand A.D."/>
            <person name="Brent M.R."/>
            <person name="Brooks A.N."/>
            <person name="Brown R.H."/>
            <person name="Butlin R.K."/>
            <person name="Caggese C."/>
            <person name="Calvi B.R."/>
            <person name="Bernardo de Carvalho A."/>
            <person name="Caspi A."/>
            <person name="Castrezana S."/>
            <person name="Celniker S.E."/>
            <person name="Chang J.L."/>
            <person name="Chapple C."/>
            <person name="Chatterji S."/>
            <person name="Chinwalla A."/>
            <person name="Civetta A."/>
            <person name="Clifton S.W."/>
            <person name="Comeron J.M."/>
            <person name="Costello J.C."/>
            <person name="Coyne J.A."/>
            <person name="Daub J."/>
            <person name="David R.G."/>
            <person name="Delcher A.L."/>
            <person name="Delehaunty K."/>
            <person name="Do C.B."/>
            <person name="Ebling H."/>
            <person name="Edwards K."/>
            <person name="Eickbush T."/>
            <person name="Evans J.D."/>
            <person name="Filipski A."/>
            <person name="Findeiss S."/>
            <person name="Freyhult E."/>
            <person name="Fulton L."/>
            <person name="Fulton R."/>
            <person name="Garcia A.C."/>
            <person name="Gardiner A."/>
            <person name="Garfield D.A."/>
            <person name="Garvin B.E."/>
            <person name="Gibson G."/>
            <person name="Gilbert D."/>
            <person name="Gnerre S."/>
            <person name="Godfrey J."/>
            <person name="Good R."/>
            <person name="Gotea V."/>
            <person name="Gravely B."/>
            <person name="Greenberg A.J."/>
            <person name="Griffiths-Jones S."/>
            <person name="Gross S."/>
            <person name="Guigo R."/>
            <person name="Gustafson E.A."/>
            <person name="Haerty W."/>
            <person name="Hahn M.W."/>
            <person name="Halligan D.L."/>
            <person name="Halpern A.L."/>
            <person name="Halter G.M."/>
            <person name="Han M.V."/>
            <person name="Heger A."/>
            <person name="Hillier L."/>
            <person name="Hinrichs A.S."/>
            <person name="Holmes I."/>
            <person name="Hoskins R.A."/>
            <person name="Hubisz M.J."/>
            <person name="Hultmark D."/>
            <person name="Huntley M.A."/>
            <person name="Jaffe D.B."/>
            <person name="Jagadeeshan S."/>
            <person name="Jeck W.R."/>
            <person name="Johnson J."/>
            <person name="Jones C.D."/>
            <person name="Jordan W.C."/>
            <person name="Karpen G.H."/>
            <person name="Kataoka E."/>
            <person name="Keightley P.D."/>
            <person name="Kheradpour P."/>
            <person name="Kirkness E.F."/>
            <person name="Koerich L.B."/>
            <person name="Kristiansen K."/>
            <person name="Kudrna D."/>
            <person name="Kulathinal R.J."/>
            <person name="Kumar S."/>
            <person name="Kwok R."/>
            <person name="Lander E."/>
            <person name="Langley C.H."/>
            <person name="Lapoint R."/>
            <person name="Lazzaro B.P."/>
            <person name="Lee S.J."/>
            <person name="Levesque L."/>
            <person name="Li R."/>
            <person name="Lin C.F."/>
            <person name="Lin M.F."/>
            <person name="Lindblad-Toh K."/>
            <person name="Llopart A."/>
            <person name="Long M."/>
            <person name="Low L."/>
            <person name="Lozovsky E."/>
            <person name="Lu J."/>
            <person name="Luo M."/>
            <person name="Machado C.A."/>
            <person name="Makalowski W."/>
            <person name="Marzo M."/>
            <person name="Matsuda M."/>
            <person name="Matzkin L."/>
            <person name="McAllister B."/>
            <person name="McBride C.S."/>
            <person name="McKernan B."/>
            <person name="McKernan K."/>
            <person name="Mendez-Lago M."/>
            <person name="Minx P."/>
            <person name="Mollenhauer M.U."/>
            <person name="Montooth K."/>
            <person name="Mount S.M."/>
            <person name="Mu X."/>
            <person name="Myers E."/>
            <person name="Negre B."/>
            <person name="Newfeld S."/>
            <person name="Nielsen R."/>
            <person name="Noor M.A."/>
            <person name="O'Grady P."/>
            <person name="Pachter L."/>
            <person name="Papaceit M."/>
            <person name="Parisi M.J."/>
            <person name="Parisi M."/>
            <person name="Parts L."/>
            <person name="Pedersen J.S."/>
            <person name="Pesole G."/>
            <person name="Phillippy A.M."/>
            <person name="Ponting C.P."/>
            <person name="Pop M."/>
            <person name="Porcelli D."/>
            <person name="Powell J.R."/>
            <person name="Prohaska S."/>
            <person name="Pruitt K."/>
            <person name="Puig M."/>
            <person name="Quesneville H."/>
            <person name="Ram K.R."/>
            <person name="Rand D."/>
            <person name="Rasmussen M.D."/>
            <person name="Reed L.K."/>
            <person name="Reenan R."/>
            <person name="Reily A."/>
            <person name="Remington K.A."/>
            <person name="Rieger T.T."/>
            <person name="Ritchie M.G."/>
            <person name="Robin C."/>
            <person name="Rogers Y.H."/>
            <person name="Rohde C."/>
            <person name="Rozas J."/>
            <person name="Rubenfield M.J."/>
            <person name="Ruiz A."/>
            <person name="Russo S."/>
            <person name="Salzberg S.L."/>
            <person name="Sanchez-Gracia A."/>
            <person name="Saranga D.J."/>
            <person name="Sato H."/>
            <person name="Schaeffer S.W."/>
            <person name="Schatz M.C."/>
            <person name="Schlenke T."/>
            <person name="Schwartz R."/>
            <person name="Segarra C."/>
            <person name="Singh R.S."/>
            <person name="Sirot L."/>
            <person name="Sirota M."/>
            <person name="Sisneros N.B."/>
            <person name="Smith C.D."/>
            <person name="Smith T.F."/>
            <person name="Spieth J."/>
            <person name="Stage D.E."/>
            <person name="Stark A."/>
            <person name="Stephan W."/>
            <person name="Strausberg R.L."/>
            <person name="Strempel S."/>
            <person name="Sturgill D."/>
            <person name="Sutton G."/>
            <person name="Sutton G.G."/>
            <person name="Tao W."/>
            <person name="Teichmann S."/>
            <person name="Tobari Y.N."/>
            <person name="Tomimura Y."/>
            <person name="Tsolas J.M."/>
            <person name="Valente V.L."/>
            <person name="Venter E."/>
            <person name="Venter J.C."/>
            <person name="Vicario S."/>
            <person name="Vieira F.G."/>
            <person name="Vilella A.J."/>
            <person name="Villasante A."/>
            <person name="Walenz B."/>
            <person name="Wang J."/>
            <person name="Wasserman M."/>
            <person name="Watts T."/>
            <person name="Wilson D."/>
            <person name="Wilson R.K."/>
            <person name="Wing R.A."/>
            <person name="Wolfner M.F."/>
            <person name="Wong A."/>
            <person name="Wong G.K."/>
            <person name="Wu C.I."/>
            <person name="Wu G."/>
            <person name="Yamamoto D."/>
            <person name="Yang H.P."/>
            <person name="Yang S.P."/>
            <person name="Yorke J.A."/>
            <person name="Yoshida K."/>
            <person name="Zdobnov E."/>
            <person name="Zhang P."/>
            <person name="Zhang Y."/>
            <person name="Zimin A.V."/>
            <person name="Baldwin J."/>
            <person name="Abdouelleil A."/>
            <person name="Abdulkadir J."/>
            <person name="Abebe A."/>
            <person name="Abera B."/>
            <person name="Abreu J."/>
            <person name="Acer S.C."/>
            <person name="Aftuck L."/>
            <person name="Alexander A."/>
            <person name="An P."/>
            <person name="Anderson E."/>
            <person name="Anderson S."/>
            <person name="Arachi H."/>
            <person name="Azer M."/>
            <person name="Bachantsang P."/>
            <person name="Barry A."/>
            <person name="Bayul T."/>
            <person name="Berlin A."/>
            <person name="Bessette D."/>
            <person name="Bloom T."/>
            <person name="Blye J."/>
            <person name="Boguslavskiy L."/>
            <person name="Bonnet C."/>
            <person name="Boukhgalter B."/>
            <person name="Bourzgui I."/>
            <person name="Brown A."/>
            <person name="Cahill P."/>
            <person name="Channer S."/>
            <person name="Cheshatsang Y."/>
            <person name="Chuda L."/>
            <person name="Citroen M."/>
            <person name="Collymore A."/>
            <person name="Cooke P."/>
            <person name="Costello M."/>
            <person name="D'Aco K."/>
            <person name="Daza R."/>
            <person name="De Haan G."/>
            <person name="DeGray S."/>
            <person name="DeMaso C."/>
            <person name="Dhargay N."/>
            <person name="Dooley K."/>
            <person name="Dooley E."/>
            <person name="Doricent M."/>
            <person name="Dorje P."/>
            <person name="Dorjee K."/>
            <person name="Dupes A."/>
            <person name="Elong R."/>
            <person name="Falk J."/>
            <person name="Farina A."/>
            <person name="Faro S."/>
            <person name="Ferguson D."/>
            <person name="Fisher S."/>
            <person name="Foley C.D."/>
            <person name="Franke A."/>
            <person name="Friedrich D."/>
            <person name="Gadbois L."/>
            <person name="Gearin G."/>
            <person name="Gearin C.R."/>
            <person name="Giannoukos G."/>
            <person name="Goode T."/>
            <person name="Graham J."/>
            <person name="Grandbois E."/>
            <person name="Grewal S."/>
            <person name="Gyaltsen K."/>
            <person name="Hafez N."/>
            <person name="Hagos B."/>
            <person name="Hall J."/>
            <person name="Henson C."/>
            <person name="Hollinger A."/>
            <person name="Honan T."/>
            <person name="Huard M.D."/>
            <person name="Hughes L."/>
            <person name="Hurhula B."/>
            <person name="Husby M.E."/>
            <person name="Kamat A."/>
            <person name="Kanga B."/>
            <person name="Kashin S."/>
            <person name="Khazanovich D."/>
            <person name="Kisner P."/>
            <person name="Lance K."/>
            <person name="Lara M."/>
            <person name="Lee W."/>
            <person name="Lennon N."/>
            <person name="Letendre F."/>
            <person name="LeVine R."/>
            <person name="Lipovsky A."/>
            <person name="Liu X."/>
            <person name="Liu J."/>
            <person name="Liu S."/>
            <person name="Lokyitsang T."/>
            <person name="Lokyitsang Y."/>
            <person name="Lubonja R."/>
            <person name="Lui A."/>
            <person name="MacDonald P."/>
            <person name="Magnisalis V."/>
            <person name="Maru K."/>
            <person name="Matthews C."/>
            <person name="McCusker W."/>
            <person name="McDonough S."/>
            <person name="Mehta T."/>
            <person name="Meldrim J."/>
            <person name="Meneus L."/>
            <person name="Mihai O."/>
            <person name="Mihalev A."/>
            <person name="Mihova T."/>
            <person name="Mittelman R."/>
            <person name="Mlenga V."/>
            <person name="Montmayeur A."/>
            <person name="Mulrain L."/>
            <person name="Navidi A."/>
            <person name="Naylor J."/>
            <person name="Negash T."/>
            <person name="Nguyen T."/>
            <person name="Nguyen N."/>
            <person name="Nicol R."/>
            <person name="Norbu C."/>
            <person name="Norbu N."/>
            <person name="Novod N."/>
            <person name="O'Neill B."/>
            <person name="Osman S."/>
            <person name="Markiewicz E."/>
            <person name="Oyono O.L."/>
            <person name="Patti C."/>
            <person name="Phunkhang P."/>
            <person name="Pierre F."/>
            <person name="Priest M."/>
            <person name="Raghuraman S."/>
            <person name="Rege F."/>
            <person name="Reyes R."/>
            <person name="Rise C."/>
            <person name="Rogov P."/>
            <person name="Ross K."/>
            <person name="Ryan E."/>
            <person name="Settipalli S."/>
            <person name="Shea T."/>
            <person name="Sherpa N."/>
            <person name="Shi L."/>
            <person name="Shih D."/>
            <person name="Sparrow T."/>
            <person name="Spaulding J."/>
            <person name="Stalker J."/>
            <person name="Stange-Thomann N."/>
            <person name="Stavropoulos S."/>
            <person name="Stone C."/>
            <person name="Strader C."/>
            <person name="Tesfaye S."/>
            <person name="Thomson T."/>
            <person name="Thoulutsang Y."/>
            <person name="Thoulutsang D."/>
            <person name="Topham K."/>
            <person name="Topping I."/>
            <person name="Tsamla T."/>
            <person name="Vassiliev H."/>
            <person name="Vo A."/>
            <person name="Wangchuk T."/>
            <person name="Wangdi T."/>
            <person name="Weiand M."/>
            <person name="Wilkinson J."/>
            <person name="Wilson A."/>
            <person name="Yadav S."/>
            <person name="Young G."/>
            <person name="Yu Q."/>
            <person name="Zembek L."/>
            <person name="Zhong D."/>
            <person name="Zimmer A."/>
            <person name="Zwirko Z."/>
            <person name="Jaffe D.B."/>
            <person name="Alvarez P."/>
            <person name="Brockman W."/>
            <person name="Butler J."/>
            <person name="Chin C."/>
            <person name="Gnerre S."/>
            <person name="Grabherr M."/>
            <person name="Kleber M."/>
            <person name="Mauceli E."/>
            <person name="MacCallum I."/>
        </authorList>
    </citation>
    <scope>NUCLEOTIDE SEQUENCE [LARGE SCALE GENOMIC DNA]</scope>
    <source>
        <strain evidence="4">Tai18E2 / Tucson 14021-0261.01</strain>
    </source>
</reference>
<accession>B4PAZ3</accession>
<keyword evidence="4" id="KW-1185">Reference proteome</keyword>
<evidence type="ECO:0000313" key="3">
    <source>
        <dbReference type="EMBL" id="EDW90422.2"/>
    </source>
</evidence>
<sequence length="318" mass="35278">MRVQLTLLTICIFLCSAVAEDLDLGHEIRSEVEELFKGTEELNHGLQKVKDVQKGIEEKFKHQRDEIELIAGLEVAIAKLETNVQSSFQATATGVGNLTAIVNAIQSQNENSIKNLTKVELEIRRALGQVAANQNKYEQNLNEVASSVTSHLAEIQQLLSQAVIGELISLDNKAKVLQEQQGSIVGQVGYLGELKALADRANRKVNQLEWGLVILNRTQSESLNSIEHTVHGVQVATSQVDHKLGALLNNQKNIERSLDGCKHKNPSHQKPHEVWTHPAHAPINQPNPEGNPGYESSYASQEEAEFLYKLWYGKGQQH</sequence>
<dbReference type="Proteomes" id="UP000002282">
    <property type="component" value="Chromosome 2R"/>
</dbReference>
<protein>
    <submittedName>
        <fullName evidence="3">Uncharacterized protein</fullName>
    </submittedName>
</protein>
<dbReference type="HOGENOM" id="CLU_974101_0_0_1"/>
<dbReference type="GO" id="GO:0042600">
    <property type="term" value="C:egg chorion"/>
    <property type="evidence" value="ECO:0007669"/>
    <property type="project" value="EnsemblMetazoa"/>
</dbReference>
<feature type="chain" id="PRO_5006458836" evidence="2">
    <location>
        <begin position="20"/>
        <end position="318"/>
    </location>
</feature>
<dbReference type="KEGG" id="dya:Dyak_GE13259"/>
<evidence type="ECO:0000256" key="1">
    <source>
        <dbReference type="SAM" id="MobiDB-lite"/>
    </source>
</evidence>
<feature type="signal peptide" evidence="2">
    <location>
        <begin position="1"/>
        <end position="19"/>
    </location>
</feature>